<dbReference type="AlphaFoldDB" id="A0AAF5RTS1"/>
<sequence length="87" mass="10429">MSKVSKQIFEKIEIGRKSRRTSSISPIRQMKFPQRTDRDERCYSMAENWIAWLKSNKHEEVRSHDAEAESRRLDLKQIERIIIVVNL</sequence>
<reference evidence="1" key="1">
    <citation type="submission" date="2015-03" db="EMBL/GenBank/DDBJ databases">
        <title>Wuchereria bancrofti Genome Sequencing Papua New Guinea Strain.</title>
        <authorList>
            <person name="Small S.T."/>
            <person name="Serre D."/>
            <person name="Zimmerman P.A."/>
        </authorList>
    </citation>
    <scope>NUCLEOTIDE SEQUENCE [LARGE SCALE GENOMIC DNA]</scope>
    <source>
        <strain evidence="1">pt0022</strain>
    </source>
</reference>
<organism evidence="1 2">
    <name type="scientific">Wuchereria bancrofti</name>
    <dbReference type="NCBI Taxonomy" id="6293"/>
    <lineage>
        <taxon>Eukaryota</taxon>
        <taxon>Metazoa</taxon>
        <taxon>Ecdysozoa</taxon>
        <taxon>Nematoda</taxon>
        <taxon>Chromadorea</taxon>
        <taxon>Rhabditida</taxon>
        <taxon>Spirurina</taxon>
        <taxon>Spiruromorpha</taxon>
        <taxon>Filarioidea</taxon>
        <taxon>Onchocercidae</taxon>
        <taxon>Wuchereria</taxon>
    </lineage>
</organism>
<dbReference type="Proteomes" id="UP000093561">
    <property type="component" value="Unassembled WGS sequence"/>
</dbReference>
<dbReference type="WBParaSite" id="mrna-Wban_01847">
    <property type="protein sequence ID" value="mrna-Wban_01847"/>
    <property type="gene ID" value="Wban_01847"/>
</dbReference>
<name>A0AAF5RTS1_WUCBA</name>
<evidence type="ECO:0000313" key="1">
    <source>
        <dbReference type="Proteomes" id="UP000093561"/>
    </source>
</evidence>
<reference evidence="1" key="2">
    <citation type="journal article" date="2016" name="Mol. Ecol.">
        <title>Population genomics of the filarial nematode parasite Wuchereria bancrofti from mosquitoes.</title>
        <authorList>
            <person name="Small S.T."/>
            <person name="Reimer L.J."/>
            <person name="Tisch D.J."/>
            <person name="King C.L."/>
            <person name="Christensen B.M."/>
            <person name="Siba P.M."/>
            <person name="Kazura J.W."/>
            <person name="Serre D."/>
            <person name="Zimmerman P.A."/>
        </authorList>
    </citation>
    <scope>NUCLEOTIDE SEQUENCE</scope>
    <source>
        <strain evidence="1">pt0022</strain>
    </source>
</reference>
<proteinExistence type="predicted"/>
<reference evidence="2" key="3">
    <citation type="submission" date="2024-02" db="UniProtKB">
        <authorList>
            <consortium name="WormBaseParasite"/>
        </authorList>
    </citation>
    <scope>IDENTIFICATION</scope>
    <source>
        <strain evidence="2">pt0022</strain>
    </source>
</reference>
<accession>A0AAF5RTS1</accession>
<evidence type="ECO:0000313" key="2">
    <source>
        <dbReference type="WBParaSite" id="mrna-Wban_01847"/>
    </source>
</evidence>
<protein>
    <submittedName>
        <fullName evidence="2">Uncharacterized protein</fullName>
    </submittedName>
</protein>